<dbReference type="Proteomes" id="UP000092582">
    <property type="component" value="Chromosome 1"/>
</dbReference>
<gene>
    <name evidence="1" type="ORF">PA27867_0981</name>
</gene>
<evidence type="ECO:0000313" key="2">
    <source>
        <dbReference type="Proteomes" id="UP000092582"/>
    </source>
</evidence>
<dbReference type="KEGG" id="cart:PA27867_0981"/>
<dbReference type="STRING" id="670052.PA27867_0981"/>
<sequence>MFDVPAGSVMRSWTGWIRPEDRGAYTAYLERTGLADYRSTHGNLGAATVFRDLPDGRCEVRTISFWRTHADIVSFAGEDIEMAVFYPADDQFLIDRELTAAHFDVA</sequence>
<accession>A0A1B1BHC1</accession>
<dbReference type="RefSeq" id="WP_236900840.1">
    <property type="nucleotide sequence ID" value="NZ_CP016282.1"/>
</dbReference>
<dbReference type="AlphaFoldDB" id="A0A1B1BHC1"/>
<dbReference type="EMBL" id="CP016282">
    <property type="protein sequence ID" value="ANP71948.1"/>
    <property type="molecule type" value="Genomic_DNA"/>
</dbReference>
<keyword evidence="2" id="KW-1185">Reference proteome</keyword>
<evidence type="ECO:0000313" key="1">
    <source>
        <dbReference type="EMBL" id="ANP71948.1"/>
    </source>
</evidence>
<evidence type="ECO:0008006" key="3">
    <source>
        <dbReference type="Google" id="ProtNLM"/>
    </source>
</evidence>
<protein>
    <recommendedName>
        <fullName evidence="3">ABM domain-containing protein</fullName>
    </recommendedName>
</protein>
<name>A0A1B1BHC1_9MICO</name>
<reference evidence="1 2" key="1">
    <citation type="submission" date="2016-06" db="EMBL/GenBank/DDBJ databases">
        <title>Genome sequencing of Cryobacterium arcticum PAMC 27867.</title>
        <authorList>
            <person name="Lee J."/>
            <person name="Kim O.-S."/>
        </authorList>
    </citation>
    <scope>NUCLEOTIDE SEQUENCE [LARGE SCALE GENOMIC DNA]</scope>
    <source>
        <strain evidence="1 2">PAMC 27867</strain>
    </source>
</reference>
<organism evidence="1 2">
    <name type="scientific">Cryobacterium arcticum</name>
    <dbReference type="NCBI Taxonomy" id="670052"/>
    <lineage>
        <taxon>Bacteria</taxon>
        <taxon>Bacillati</taxon>
        <taxon>Actinomycetota</taxon>
        <taxon>Actinomycetes</taxon>
        <taxon>Micrococcales</taxon>
        <taxon>Microbacteriaceae</taxon>
        <taxon>Cryobacterium</taxon>
    </lineage>
</organism>
<proteinExistence type="predicted"/>